<dbReference type="Pfam" id="PF09697">
    <property type="entry name" value="Porph_ging"/>
    <property type="match status" value="1"/>
</dbReference>
<dbReference type="NCBIfam" id="TIGR01200">
    <property type="entry name" value="GLPGLI"/>
    <property type="match status" value="1"/>
</dbReference>
<dbReference type="KEGG" id="bpor:BPO_0889"/>
<evidence type="ECO:0000313" key="1">
    <source>
        <dbReference type="EMBL" id="WOC51536.1"/>
    </source>
</evidence>
<dbReference type="EMBL" id="CP136426">
    <property type="protein sequence ID" value="WOC51536.1"/>
    <property type="molecule type" value="Genomic_DNA"/>
</dbReference>
<gene>
    <name evidence="1" type="ORF">BPO_0889</name>
</gene>
<keyword evidence="2" id="KW-1185">Reference proteome</keyword>
<dbReference type="Proteomes" id="UP001432059">
    <property type="component" value="Chromosome"/>
</dbReference>
<reference evidence="1" key="1">
    <citation type="submission" date="2023-10" db="EMBL/GenBank/DDBJ databases">
        <title>Characterization and whole genome sequencing of a novel strain of Bergeyella porcorum QD2021 isolated from pig.</title>
        <authorList>
            <person name="Liu G."/>
            <person name="Chen C."/>
            <person name="Han X."/>
        </authorList>
    </citation>
    <scope>NUCLEOTIDE SEQUENCE</scope>
    <source>
        <strain evidence="1">QD2021</strain>
    </source>
</reference>
<protein>
    <submittedName>
        <fullName evidence="1">GLPGLI family protein</fullName>
    </submittedName>
</protein>
<proteinExistence type="predicted"/>
<dbReference type="AlphaFoldDB" id="A0AAU0F6C8"/>
<name>A0AAU0F6C8_9FLAO</name>
<organism evidence="1 2">
    <name type="scientific">Bergeyella porcorum</name>
    <dbReference type="NCBI Taxonomy" id="1735111"/>
    <lineage>
        <taxon>Bacteria</taxon>
        <taxon>Pseudomonadati</taxon>
        <taxon>Bacteroidota</taxon>
        <taxon>Flavobacteriia</taxon>
        <taxon>Flavobacteriales</taxon>
        <taxon>Weeksellaceae</taxon>
        <taxon>Bergeyella</taxon>
    </lineage>
</organism>
<dbReference type="InterPro" id="IPR005901">
    <property type="entry name" value="GLPGLI"/>
</dbReference>
<sequence>MGRMIFLLVKRLLIGVILLSVGGVSAQSVQVFYELSYRPNTQSEQVIRETMLLHHQMDTHQSWFRTHQIKDFDGFNVFIHKDFSNEIFWQYQPIVYKIYKTTYSQEFQWNIENEHQNILGYKATKATTTFGGRSWTAWFTQELPLSDGPYKFRGLPGLILEVISDDGEYQFSFKGLEKIEKDIQLPSNATLLKPTDLQKLKQNTMKNPSAQYSSSKQGGGYSVSVSFNGKQSTEKEIIESFEKEYIEWMKLHNNPIEKNDIWLK</sequence>
<accession>A0AAU0F6C8</accession>
<evidence type="ECO:0000313" key="2">
    <source>
        <dbReference type="Proteomes" id="UP001432059"/>
    </source>
</evidence>